<comment type="caution">
    <text evidence="2">The sequence shown here is derived from an EMBL/GenBank/DDBJ whole genome shotgun (WGS) entry which is preliminary data.</text>
</comment>
<dbReference type="InterPro" id="IPR040350">
    <property type="entry name" value="TMEM272"/>
</dbReference>
<gene>
    <name evidence="2" type="ORF">NDU88_003639</name>
</gene>
<proteinExistence type="predicted"/>
<dbReference type="PANTHER" id="PTHR33444:SF2">
    <property type="entry name" value="MARVEL DOMAIN-CONTAINING PROTEIN"/>
    <property type="match status" value="1"/>
</dbReference>
<feature type="transmembrane region" description="Helical" evidence="1">
    <location>
        <begin position="62"/>
        <end position="80"/>
    </location>
</feature>
<evidence type="ECO:0008006" key="4">
    <source>
        <dbReference type="Google" id="ProtNLM"/>
    </source>
</evidence>
<keyword evidence="3" id="KW-1185">Reference proteome</keyword>
<accession>A0AAV7MR52</accession>
<keyword evidence="1" id="KW-1133">Transmembrane helix</keyword>
<evidence type="ECO:0000313" key="3">
    <source>
        <dbReference type="Proteomes" id="UP001066276"/>
    </source>
</evidence>
<organism evidence="2 3">
    <name type="scientific">Pleurodeles waltl</name>
    <name type="common">Iberian ribbed newt</name>
    <dbReference type="NCBI Taxonomy" id="8319"/>
    <lineage>
        <taxon>Eukaryota</taxon>
        <taxon>Metazoa</taxon>
        <taxon>Chordata</taxon>
        <taxon>Craniata</taxon>
        <taxon>Vertebrata</taxon>
        <taxon>Euteleostomi</taxon>
        <taxon>Amphibia</taxon>
        <taxon>Batrachia</taxon>
        <taxon>Caudata</taxon>
        <taxon>Salamandroidea</taxon>
        <taxon>Salamandridae</taxon>
        <taxon>Pleurodelinae</taxon>
        <taxon>Pleurodeles</taxon>
    </lineage>
</organism>
<dbReference type="PANTHER" id="PTHR33444">
    <property type="entry name" value="SI:DKEY-19B23.12-RELATED"/>
    <property type="match status" value="1"/>
</dbReference>
<keyword evidence="1" id="KW-0472">Membrane</keyword>
<feature type="transmembrane region" description="Helical" evidence="1">
    <location>
        <begin position="126"/>
        <end position="149"/>
    </location>
</feature>
<evidence type="ECO:0000313" key="2">
    <source>
        <dbReference type="EMBL" id="KAJ1106236.1"/>
    </source>
</evidence>
<feature type="transmembrane region" description="Helical" evidence="1">
    <location>
        <begin position="27"/>
        <end position="50"/>
    </location>
</feature>
<sequence length="189" mass="21063">MAQDRVQDCQETPVSRICSCATKCCRWILFLISMVWIGLSIAEIVIGSVYLDECPRQRYIPIYLIVNGVVMIVMTLLSIVDGIRPNICIHVLLSLLGIFWFCWLIAGSVWTFRIYPNYDNCNRTVYLFAFSVLIIQWIALAFMLPVVILKLCTSLSACASCLSCFSCSSCNACSVCSRCASLCCCGTKG</sequence>
<dbReference type="EMBL" id="JANPWB010000013">
    <property type="protein sequence ID" value="KAJ1106236.1"/>
    <property type="molecule type" value="Genomic_DNA"/>
</dbReference>
<feature type="transmembrane region" description="Helical" evidence="1">
    <location>
        <begin position="87"/>
        <end position="106"/>
    </location>
</feature>
<dbReference type="Proteomes" id="UP001066276">
    <property type="component" value="Chromosome 9"/>
</dbReference>
<reference evidence="2" key="1">
    <citation type="journal article" date="2022" name="bioRxiv">
        <title>Sequencing and chromosome-scale assembly of the giantPleurodeles waltlgenome.</title>
        <authorList>
            <person name="Brown T."/>
            <person name="Elewa A."/>
            <person name="Iarovenko S."/>
            <person name="Subramanian E."/>
            <person name="Araus A.J."/>
            <person name="Petzold A."/>
            <person name="Susuki M."/>
            <person name="Suzuki K.-i.T."/>
            <person name="Hayashi T."/>
            <person name="Toyoda A."/>
            <person name="Oliveira C."/>
            <person name="Osipova E."/>
            <person name="Leigh N.D."/>
            <person name="Simon A."/>
            <person name="Yun M.H."/>
        </authorList>
    </citation>
    <scope>NUCLEOTIDE SEQUENCE</scope>
    <source>
        <strain evidence="2">20211129_DDA</strain>
        <tissue evidence="2">Liver</tissue>
    </source>
</reference>
<evidence type="ECO:0000256" key="1">
    <source>
        <dbReference type="SAM" id="Phobius"/>
    </source>
</evidence>
<name>A0AAV7MR52_PLEWA</name>
<protein>
    <recommendedName>
        <fullName evidence="4">Transmembrane protein</fullName>
    </recommendedName>
</protein>
<dbReference type="AlphaFoldDB" id="A0AAV7MR52"/>
<keyword evidence="1" id="KW-0812">Transmembrane</keyword>